<dbReference type="InterPro" id="IPR036705">
    <property type="entry name" value="Ribosyl_crysJ1_sf"/>
</dbReference>
<dbReference type="InterPro" id="IPR050792">
    <property type="entry name" value="ADP-ribosylglycohydrolase"/>
</dbReference>
<dbReference type="EMBL" id="QPMH01000004">
    <property type="protein sequence ID" value="RDD62762.1"/>
    <property type="molecule type" value="Genomic_DNA"/>
</dbReference>
<gene>
    <name evidence="4" type="ORF">DRB17_06280</name>
</gene>
<comment type="caution">
    <text evidence="4">The sequence shown here is derived from an EMBL/GenBank/DDBJ whole genome shotgun (WGS) entry which is preliminary data.</text>
</comment>
<dbReference type="RefSeq" id="WP_114581337.1">
    <property type="nucleotide sequence ID" value="NZ_QPMH01000004.1"/>
</dbReference>
<organism evidence="4 5">
    <name type="scientific">Ferruginivarius sediminum</name>
    <dbReference type="NCBI Taxonomy" id="2661937"/>
    <lineage>
        <taxon>Bacteria</taxon>
        <taxon>Pseudomonadati</taxon>
        <taxon>Pseudomonadota</taxon>
        <taxon>Alphaproteobacteria</taxon>
        <taxon>Rhodospirillales</taxon>
        <taxon>Rhodospirillaceae</taxon>
        <taxon>Ferruginivarius</taxon>
    </lineage>
</organism>
<dbReference type="AlphaFoldDB" id="A0A369TD60"/>
<feature type="binding site" evidence="3">
    <location>
        <position position="264"/>
    </location>
    <ligand>
        <name>Mg(2+)</name>
        <dbReference type="ChEBI" id="CHEBI:18420"/>
        <label>1</label>
    </ligand>
</feature>
<dbReference type="PANTHER" id="PTHR16222:SF24">
    <property type="entry name" value="ADP-RIBOSYLHYDROLASE ARH3"/>
    <property type="match status" value="1"/>
</dbReference>
<proteinExistence type="inferred from homology"/>
<dbReference type="GO" id="GO:0016787">
    <property type="term" value="F:hydrolase activity"/>
    <property type="evidence" value="ECO:0007669"/>
    <property type="project" value="UniProtKB-KW"/>
</dbReference>
<evidence type="ECO:0000313" key="5">
    <source>
        <dbReference type="Proteomes" id="UP000253941"/>
    </source>
</evidence>
<sequence length="310" mass="32524">MPRDRLSSSAAGALLGCALGDAIGELAFSHAAEEELANAISAQPKLIYTDDTAMTIALAESLIEEGGIDQQRLGQRLADHFAEEPWRGYGPGPPKIFRKARNSNLTFTQVARDLYNGEGSLGNGAAMRVGPVGVAYRDRPELWDAAHASAEVTHAHPIGRDGAAVQALAVGVATAHALHGRRLDPLVTAESLASAAETNLIREKMEAVARLLAEGAPPPKVADTVGRSIAVHESMPFAIYAFLKTPQSFQESLHCAILNGGDVDTLGAMTGAISGAYLGIDALPIGCRIKVENGAYLETLGKRLAEAFPA</sequence>
<evidence type="ECO:0000256" key="3">
    <source>
        <dbReference type="PIRSR" id="PIRSR605502-1"/>
    </source>
</evidence>
<reference evidence="4 5" key="1">
    <citation type="submission" date="2018-07" db="EMBL/GenBank/DDBJ databases">
        <title>Venubactetium sediminum gen. nov., sp. nov., isolated from a marine solar saltern.</title>
        <authorList>
            <person name="Wang S."/>
        </authorList>
    </citation>
    <scope>NUCLEOTIDE SEQUENCE [LARGE SCALE GENOMIC DNA]</scope>
    <source>
        <strain evidence="4 5">WD2A32</strain>
    </source>
</reference>
<feature type="binding site" evidence="3">
    <location>
        <position position="51"/>
    </location>
    <ligand>
        <name>Mg(2+)</name>
        <dbReference type="ChEBI" id="CHEBI:18420"/>
        <label>1</label>
    </ligand>
</feature>
<feature type="binding site" evidence="3">
    <location>
        <position position="262"/>
    </location>
    <ligand>
        <name>Mg(2+)</name>
        <dbReference type="ChEBI" id="CHEBI:18420"/>
        <label>1</label>
    </ligand>
</feature>
<keyword evidence="3" id="KW-0479">Metal-binding</keyword>
<keyword evidence="5" id="KW-1185">Reference proteome</keyword>
<evidence type="ECO:0000256" key="2">
    <source>
        <dbReference type="ARBA" id="ARBA00022801"/>
    </source>
</evidence>
<feature type="binding site" evidence="3">
    <location>
        <position position="49"/>
    </location>
    <ligand>
        <name>Mg(2+)</name>
        <dbReference type="ChEBI" id="CHEBI:18420"/>
        <label>1</label>
    </ligand>
</feature>
<feature type="binding site" evidence="3">
    <location>
        <position position="50"/>
    </location>
    <ligand>
        <name>Mg(2+)</name>
        <dbReference type="ChEBI" id="CHEBI:18420"/>
        <label>1</label>
    </ligand>
</feature>
<dbReference type="InterPro" id="IPR005502">
    <property type="entry name" value="Ribosyl_crysJ1"/>
</dbReference>
<evidence type="ECO:0000256" key="1">
    <source>
        <dbReference type="ARBA" id="ARBA00010702"/>
    </source>
</evidence>
<accession>A0A369TD60</accession>
<dbReference type="SUPFAM" id="SSF101478">
    <property type="entry name" value="ADP-ribosylglycohydrolase"/>
    <property type="match status" value="1"/>
</dbReference>
<evidence type="ECO:0008006" key="6">
    <source>
        <dbReference type="Google" id="ProtNLM"/>
    </source>
</evidence>
<evidence type="ECO:0000313" key="4">
    <source>
        <dbReference type="EMBL" id="RDD62762.1"/>
    </source>
</evidence>
<feature type="binding site" evidence="3">
    <location>
        <position position="265"/>
    </location>
    <ligand>
        <name>Mg(2+)</name>
        <dbReference type="ChEBI" id="CHEBI:18420"/>
        <label>1</label>
    </ligand>
</feature>
<dbReference type="GO" id="GO:0046872">
    <property type="term" value="F:metal ion binding"/>
    <property type="evidence" value="ECO:0007669"/>
    <property type="project" value="UniProtKB-KW"/>
</dbReference>
<dbReference type="Pfam" id="PF03747">
    <property type="entry name" value="ADP_ribosyl_GH"/>
    <property type="match status" value="1"/>
</dbReference>
<protein>
    <recommendedName>
        <fullName evidence="6">ADP-ribosylglycohydrolase family protein</fullName>
    </recommendedName>
</protein>
<keyword evidence="3" id="KW-0460">Magnesium</keyword>
<name>A0A369TD60_9PROT</name>
<comment type="cofactor">
    <cofactor evidence="3">
        <name>Mg(2+)</name>
        <dbReference type="ChEBI" id="CHEBI:18420"/>
    </cofactor>
    <text evidence="3">Binds 2 magnesium ions per subunit.</text>
</comment>
<dbReference type="PANTHER" id="PTHR16222">
    <property type="entry name" value="ADP-RIBOSYLGLYCOHYDROLASE"/>
    <property type="match status" value="1"/>
</dbReference>
<dbReference type="Gene3D" id="1.10.4080.10">
    <property type="entry name" value="ADP-ribosylation/Crystallin J1"/>
    <property type="match status" value="1"/>
</dbReference>
<dbReference type="Proteomes" id="UP000253941">
    <property type="component" value="Unassembled WGS sequence"/>
</dbReference>
<keyword evidence="2" id="KW-0378">Hydrolase</keyword>
<dbReference type="PROSITE" id="PS51257">
    <property type="entry name" value="PROKAR_LIPOPROTEIN"/>
    <property type="match status" value="1"/>
</dbReference>
<comment type="similarity">
    <text evidence="1">Belongs to the ADP-ribosylglycohydrolase family.</text>
</comment>